<protein>
    <submittedName>
        <fullName evidence="1">Uncharacterized protein</fullName>
    </submittedName>
</protein>
<evidence type="ECO:0000313" key="2">
    <source>
        <dbReference type="Proteomes" id="UP000183750"/>
    </source>
</evidence>
<dbReference type="Proteomes" id="UP000183750">
    <property type="component" value="Unassembled WGS sequence"/>
</dbReference>
<accession>A0A1H4MFU4</accession>
<proteinExistence type="predicted"/>
<name>A0A1H4MFU4_9MICO</name>
<reference evidence="2" key="1">
    <citation type="submission" date="2016-10" db="EMBL/GenBank/DDBJ databases">
        <authorList>
            <person name="Varghese N."/>
            <person name="Submissions S."/>
        </authorList>
    </citation>
    <scope>NUCLEOTIDE SEQUENCE [LARGE SCALE GENOMIC DNA]</scope>
    <source>
        <strain evidence="2">DSM 16089</strain>
    </source>
</reference>
<sequence length="79" mass="8767">MVYLLNPAEGYMRSIVPLGNSPEFTAADGRTLDRAAVLPNQLEDMPIGQYQRFFLADRPIIGVQVLRHAHSVPFLSRGA</sequence>
<dbReference type="EMBL" id="FNSQ01000005">
    <property type="protein sequence ID" value="SEB81222.1"/>
    <property type="molecule type" value="Genomic_DNA"/>
</dbReference>
<dbReference type="AlphaFoldDB" id="A0A1H4MFU4"/>
<evidence type="ECO:0000313" key="1">
    <source>
        <dbReference type="EMBL" id="SEB81222.1"/>
    </source>
</evidence>
<keyword evidence="2" id="KW-1185">Reference proteome</keyword>
<gene>
    <name evidence="1" type="ORF">SAMN04489807_2113</name>
</gene>
<organism evidence="1 2">
    <name type="scientific">Microbacterium hydrocarbonoxydans</name>
    <dbReference type="NCBI Taxonomy" id="273678"/>
    <lineage>
        <taxon>Bacteria</taxon>
        <taxon>Bacillati</taxon>
        <taxon>Actinomycetota</taxon>
        <taxon>Actinomycetes</taxon>
        <taxon>Micrococcales</taxon>
        <taxon>Microbacteriaceae</taxon>
        <taxon>Microbacterium</taxon>
    </lineage>
</organism>